<dbReference type="Gene3D" id="3.30.70.1440">
    <property type="entry name" value="Multidrug efflux transporter AcrB pore domain"/>
    <property type="match status" value="1"/>
</dbReference>
<keyword evidence="3" id="KW-0813">Transport</keyword>
<dbReference type="Proteomes" id="UP000659124">
    <property type="component" value="Unassembled WGS sequence"/>
</dbReference>
<dbReference type="SUPFAM" id="SSF82693">
    <property type="entry name" value="Multidrug efflux transporter AcrB pore domain, PN1, PN2, PC1 and PC2 subdomains"/>
    <property type="match status" value="4"/>
</dbReference>
<feature type="transmembrane region" description="Helical" evidence="9">
    <location>
        <begin position="970"/>
        <end position="989"/>
    </location>
</feature>
<evidence type="ECO:0000256" key="8">
    <source>
        <dbReference type="ARBA" id="ARBA00023136"/>
    </source>
</evidence>
<dbReference type="PANTHER" id="PTHR32063">
    <property type="match status" value="1"/>
</dbReference>
<comment type="caution">
    <text evidence="10">The sequence shown here is derived from an EMBL/GenBank/DDBJ whole genome shotgun (WGS) entry which is preliminary data.</text>
</comment>
<evidence type="ECO:0000256" key="1">
    <source>
        <dbReference type="ARBA" id="ARBA00004429"/>
    </source>
</evidence>
<evidence type="ECO:0000256" key="7">
    <source>
        <dbReference type="ARBA" id="ARBA00022989"/>
    </source>
</evidence>
<feature type="transmembrane region" description="Helical" evidence="9">
    <location>
        <begin position="539"/>
        <end position="556"/>
    </location>
</feature>
<feature type="transmembrane region" description="Helical" evidence="9">
    <location>
        <begin position="924"/>
        <end position="949"/>
    </location>
</feature>
<dbReference type="SUPFAM" id="SSF82714">
    <property type="entry name" value="Multidrug efflux transporter AcrB TolC docking domain, DN and DC subdomains"/>
    <property type="match status" value="2"/>
</dbReference>
<feature type="transmembrane region" description="Helical" evidence="9">
    <location>
        <begin position="894"/>
        <end position="918"/>
    </location>
</feature>
<dbReference type="NCBIfam" id="TIGR00915">
    <property type="entry name" value="2A0602"/>
    <property type="match status" value="1"/>
</dbReference>
<dbReference type="Pfam" id="PF00873">
    <property type="entry name" value="ACR_tran"/>
    <property type="match status" value="1"/>
</dbReference>
<feature type="transmembrane region" description="Helical" evidence="9">
    <location>
        <begin position="338"/>
        <end position="357"/>
    </location>
</feature>
<sequence length="1053" mass="113919">MLKKFIDNPVLSTVISIIIVILGVLGLVSLPISQYPEIAPPTVEITANYQGANADVVMKSVIIPLEEQINGVEHMTYMTSKASNDGSAVITVNFKQGTDPDLAAVNVQNRVAKATGLMPAEVIKTGITTTKKLNSEVFGFLLYSENKSYDENFLDNYLRINIIPELKRISGVGDVQVWSDQAYSMRIWLKPDVMASYGLVPDDVIAALAEQNLEAAPGKLGENSKKTFQYVLKYTGRLEKPEQFENIVVRATADGQILRLKDLADVELGSFNYSTEMTAQGYPSSGGAVSQTAGSNAHEVIQQVEKVFEKAKANYPPGVKMAVFINANDFLDASIAKLIQTIFEAFILVFIVVFIFLQDFRSTLIPAIAVPVAIIGTFFFLKIFGFTLNLLTLFALVLAIGIVVDDAIVVVEAVHAKLDQGARSARKATMHAMSEISTAIVSITLIMSAVFVPVTFITGSAGVFYKQFGLTLAVAIIISAVNALTLSPALCAILLKPHHGGEPVKKSFLQRFYAAFNAGFAAVTGRYIRIVKLLIARKWLALGGIAVFAAILVFFLRTTPTGFVPNEDSGAIYGDIILPPASTLDQTLKIADQVDSIARSMPEIAVSSRLGGMNLISGFGGSYGAMFFALKPWKERTKPGQDINSLVGQLFAKTAHIKGAQIIFFAAPTLQGFGNNSGFEMQLLDKTGGNYHDFGNTVNKFMEALNKRPEIMYAATPFNTNLPQYEVQVDVAHCKEAGVDVGGLLRTLQGYLGGIYASDFNRFGKQYKVMLQTNPRYRSEEADLNKIFVRNNKGAMAPVSAFLTLRKTSGPEFINRFNLYTSAAVSGAPNPGYSSGDAIKAFREVAASTLPRGTDFDFSALTREEISSGSQTLLIFVLCLVFVYFLLSAQYKSYILPLAVLLSLPIGLAGAFVFARLAGLDNNIFLQISLIMLIGLLAKNAILIVEFSVQRRRSGLSLVRAAISGAAARLRPILMTSFAFIFGLMPLMLASGVGALSNRSIGTAAVGGMLIGTVFGVFVIPSLFVIFQGIQERIAGKVSKAEEPEEELEELAV</sequence>
<protein>
    <submittedName>
        <fullName evidence="10">Efflux RND transporter permease subunit</fullName>
    </submittedName>
</protein>
<feature type="transmembrane region" description="Helical" evidence="9">
    <location>
        <begin position="1001"/>
        <end position="1027"/>
    </location>
</feature>
<evidence type="ECO:0000256" key="2">
    <source>
        <dbReference type="ARBA" id="ARBA00010942"/>
    </source>
</evidence>
<feature type="transmembrane region" description="Helical" evidence="9">
    <location>
        <begin position="364"/>
        <end position="384"/>
    </location>
</feature>
<accession>A0ABR7TR58</accession>
<keyword evidence="5" id="KW-0997">Cell inner membrane</keyword>
<dbReference type="Gene3D" id="3.30.70.1430">
    <property type="entry name" value="Multidrug efflux transporter AcrB pore domain"/>
    <property type="match status" value="2"/>
</dbReference>
<comment type="subcellular location">
    <subcellularLocation>
        <location evidence="1">Cell inner membrane</location>
        <topology evidence="1">Multi-pass membrane protein</topology>
    </subcellularLocation>
</comment>
<evidence type="ECO:0000256" key="9">
    <source>
        <dbReference type="SAM" id="Phobius"/>
    </source>
</evidence>
<proteinExistence type="inferred from homology"/>
<evidence type="ECO:0000256" key="5">
    <source>
        <dbReference type="ARBA" id="ARBA00022519"/>
    </source>
</evidence>
<feature type="transmembrane region" description="Helical" evidence="9">
    <location>
        <begin position="436"/>
        <end position="458"/>
    </location>
</feature>
<dbReference type="InterPro" id="IPR001036">
    <property type="entry name" value="Acrflvin-R"/>
</dbReference>
<keyword evidence="8 9" id="KW-0472">Membrane</keyword>
<evidence type="ECO:0000256" key="3">
    <source>
        <dbReference type="ARBA" id="ARBA00022448"/>
    </source>
</evidence>
<organism evidence="10 11">
    <name type="scientific">Chitinophaga qingshengii</name>
    <dbReference type="NCBI Taxonomy" id="1569794"/>
    <lineage>
        <taxon>Bacteria</taxon>
        <taxon>Pseudomonadati</taxon>
        <taxon>Bacteroidota</taxon>
        <taxon>Chitinophagia</taxon>
        <taxon>Chitinophagales</taxon>
        <taxon>Chitinophagaceae</taxon>
        <taxon>Chitinophaga</taxon>
    </lineage>
</organism>
<keyword evidence="6 9" id="KW-0812">Transmembrane</keyword>
<dbReference type="Gene3D" id="3.30.70.1320">
    <property type="entry name" value="Multidrug efflux transporter AcrB pore domain like"/>
    <property type="match status" value="1"/>
</dbReference>
<feature type="transmembrane region" description="Helical" evidence="9">
    <location>
        <begin position="390"/>
        <end position="415"/>
    </location>
</feature>
<feature type="transmembrane region" description="Helical" evidence="9">
    <location>
        <begin position="470"/>
        <end position="495"/>
    </location>
</feature>
<dbReference type="PRINTS" id="PR00702">
    <property type="entry name" value="ACRIFLAVINRP"/>
</dbReference>
<dbReference type="PANTHER" id="PTHR32063:SF9">
    <property type="entry name" value="SIMILAR TO MULTIDRUG RESISTANCE PROTEIN MEXB"/>
    <property type="match status" value="1"/>
</dbReference>
<dbReference type="Gene3D" id="1.20.1640.10">
    <property type="entry name" value="Multidrug efflux transporter AcrB transmembrane domain"/>
    <property type="match status" value="2"/>
</dbReference>
<gene>
    <name evidence="10" type="ORF">ICL07_17120</name>
</gene>
<evidence type="ECO:0000313" key="10">
    <source>
        <dbReference type="EMBL" id="MBC9932110.1"/>
    </source>
</evidence>
<evidence type="ECO:0000256" key="4">
    <source>
        <dbReference type="ARBA" id="ARBA00022475"/>
    </source>
</evidence>
<reference evidence="10 11" key="1">
    <citation type="submission" date="2020-09" db="EMBL/GenBank/DDBJ databases">
        <title>Genome sequences of type strains of Chitinophaga qingshengii and Chitinophaga varians.</title>
        <authorList>
            <person name="Kittiwongwattana C."/>
        </authorList>
    </citation>
    <scope>NUCLEOTIDE SEQUENCE [LARGE SCALE GENOMIC DNA]</scope>
    <source>
        <strain evidence="10 11">JCM 30026</strain>
    </source>
</reference>
<evidence type="ECO:0000313" key="11">
    <source>
        <dbReference type="Proteomes" id="UP000659124"/>
    </source>
</evidence>
<name>A0ABR7TR58_9BACT</name>
<dbReference type="RefSeq" id="WP_188089245.1">
    <property type="nucleotide sequence ID" value="NZ_JACVFC010000002.1"/>
</dbReference>
<dbReference type="InterPro" id="IPR027463">
    <property type="entry name" value="AcrB_DN_DC_subdom"/>
</dbReference>
<keyword evidence="11" id="KW-1185">Reference proteome</keyword>
<dbReference type="SUPFAM" id="SSF82866">
    <property type="entry name" value="Multidrug efflux transporter AcrB transmembrane domain"/>
    <property type="match status" value="2"/>
</dbReference>
<evidence type="ECO:0000256" key="6">
    <source>
        <dbReference type="ARBA" id="ARBA00022692"/>
    </source>
</evidence>
<comment type="similarity">
    <text evidence="2">Belongs to the resistance-nodulation-cell division (RND) (TC 2.A.6) family.</text>
</comment>
<dbReference type="EMBL" id="JACVFC010000002">
    <property type="protein sequence ID" value="MBC9932110.1"/>
    <property type="molecule type" value="Genomic_DNA"/>
</dbReference>
<feature type="transmembrane region" description="Helical" evidence="9">
    <location>
        <begin position="869"/>
        <end position="887"/>
    </location>
</feature>
<keyword evidence="4" id="KW-1003">Cell membrane</keyword>
<dbReference type="InterPro" id="IPR004764">
    <property type="entry name" value="MdtF-like"/>
</dbReference>
<dbReference type="Gene3D" id="3.30.2090.10">
    <property type="entry name" value="Multidrug efflux transporter AcrB TolC docking domain, DN and DC subdomains"/>
    <property type="match status" value="2"/>
</dbReference>
<keyword evidence="7 9" id="KW-1133">Transmembrane helix</keyword>
<feature type="transmembrane region" description="Helical" evidence="9">
    <location>
        <begin position="12"/>
        <end position="32"/>
    </location>
</feature>